<proteinExistence type="inferred from homology"/>
<protein>
    <submittedName>
        <fullName evidence="5">EamA family transporter</fullName>
    </submittedName>
</protein>
<keyword evidence="6" id="KW-1185">Reference proteome</keyword>
<keyword evidence="3" id="KW-0472">Membrane</keyword>
<feature type="domain" description="EamA" evidence="4">
    <location>
        <begin position="142"/>
        <end position="271"/>
    </location>
</feature>
<dbReference type="Pfam" id="PF00892">
    <property type="entry name" value="EamA"/>
    <property type="match status" value="1"/>
</dbReference>
<name>A0ABS8PHT6_9PSEU</name>
<dbReference type="InterPro" id="IPR037185">
    <property type="entry name" value="EmrE-like"/>
</dbReference>
<feature type="transmembrane region" description="Helical" evidence="3">
    <location>
        <begin position="171"/>
        <end position="192"/>
    </location>
</feature>
<evidence type="ECO:0000256" key="3">
    <source>
        <dbReference type="SAM" id="Phobius"/>
    </source>
</evidence>
<sequence length="357" mass="35070">MTSSRARTGAVLAVGSMSCVQLGLAASVDLFSRVPPEGVAALRLVWAGLLLLVLVRPRPSSFTRSSFLAACGLGVVTAGLTMLFMAAVARIPLGTASAIEFLGPLGVAVVRGRGTGIVWPVLAAAGVLLLTEPWQGGVDPVGVGFALAAAACWAAYILLTQRVGDQVTGLSGLAVSMPVAGLVGAAVAAGTVPGLASVLTVPVLLAGLGLGLLLPVVPFALEMLALRRLTTGAFGTLMALEPAIALLVGAVVLGQLPKVLGVVGIVLVVTAGVGAARAGGRGAVPDVVAGDEVVSGVGRRRVDGEPAPEDTIRDDEPAAVHHSIGDVGVGPAGDAAVASAGDGAVAASRAVSSSDHA</sequence>
<comment type="caution">
    <text evidence="5">The sequence shown here is derived from an EMBL/GenBank/DDBJ whole genome shotgun (WGS) entry which is preliminary data.</text>
</comment>
<evidence type="ECO:0000313" key="6">
    <source>
        <dbReference type="Proteomes" id="UP001199469"/>
    </source>
</evidence>
<evidence type="ECO:0000256" key="1">
    <source>
        <dbReference type="ARBA" id="ARBA00007362"/>
    </source>
</evidence>
<feature type="transmembrane region" description="Helical" evidence="3">
    <location>
        <begin position="141"/>
        <end position="159"/>
    </location>
</feature>
<accession>A0ABS8PHT6</accession>
<evidence type="ECO:0000313" key="5">
    <source>
        <dbReference type="EMBL" id="MCD2197813.1"/>
    </source>
</evidence>
<dbReference type="PROSITE" id="PS51257">
    <property type="entry name" value="PROKAR_LIPOPROTEIN"/>
    <property type="match status" value="1"/>
</dbReference>
<dbReference type="Proteomes" id="UP001199469">
    <property type="component" value="Unassembled WGS sequence"/>
</dbReference>
<organism evidence="5 6">
    <name type="scientific">Actinomycetospora endophytica</name>
    <dbReference type="NCBI Taxonomy" id="2291215"/>
    <lineage>
        <taxon>Bacteria</taxon>
        <taxon>Bacillati</taxon>
        <taxon>Actinomycetota</taxon>
        <taxon>Actinomycetes</taxon>
        <taxon>Pseudonocardiales</taxon>
        <taxon>Pseudonocardiaceae</taxon>
        <taxon>Actinomycetospora</taxon>
    </lineage>
</organism>
<reference evidence="5 6" key="1">
    <citation type="submission" date="2021-11" db="EMBL/GenBank/DDBJ databases">
        <title>Draft genome sequence of Actinomycetospora sp. SF1 isolated from the rhizosphere soil.</title>
        <authorList>
            <person name="Duangmal K."/>
            <person name="Chantavorakit T."/>
        </authorList>
    </citation>
    <scope>NUCLEOTIDE SEQUENCE [LARGE SCALE GENOMIC DNA]</scope>
    <source>
        <strain evidence="5 6">TBRC 5722</strain>
    </source>
</reference>
<gene>
    <name evidence="5" type="ORF">LQ327_31020</name>
</gene>
<dbReference type="InterPro" id="IPR000620">
    <property type="entry name" value="EamA_dom"/>
</dbReference>
<feature type="transmembrane region" description="Helical" evidence="3">
    <location>
        <begin position="67"/>
        <end position="87"/>
    </location>
</feature>
<comment type="similarity">
    <text evidence="1">Belongs to the EamA transporter family.</text>
</comment>
<dbReference type="EMBL" id="JAJNDB010000009">
    <property type="protein sequence ID" value="MCD2197813.1"/>
    <property type="molecule type" value="Genomic_DNA"/>
</dbReference>
<feature type="transmembrane region" description="Helical" evidence="3">
    <location>
        <begin position="93"/>
        <end position="110"/>
    </location>
</feature>
<feature type="transmembrane region" description="Helical" evidence="3">
    <location>
        <begin position="233"/>
        <end position="253"/>
    </location>
</feature>
<evidence type="ECO:0000256" key="2">
    <source>
        <dbReference type="SAM" id="MobiDB-lite"/>
    </source>
</evidence>
<keyword evidence="3" id="KW-1133">Transmembrane helix</keyword>
<dbReference type="RefSeq" id="WP_230740135.1">
    <property type="nucleotide sequence ID" value="NZ_JAJNDB010000009.1"/>
</dbReference>
<feature type="transmembrane region" description="Helical" evidence="3">
    <location>
        <begin position="117"/>
        <end position="135"/>
    </location>
</feature>
<keyword evidence="3" id="KW-0812">Transmembrane</keyword>
<feature type="transmembrane region" description="Helical" evidence="3">
    <location>
        <begin position="198"/>
        <end position="221"/>
    </location>
</feature>
<feature type="transmembrane region" description="Helical" evidence="3">
    <location>
        <begin position="35"/>
        <end position="55"/>
    </location>
</feature>
<dbReference type="SUPFAM" id="SSF103481">
    <property type="entry name" value="Multidrug resistance efflux transporter EmrE"/>
    <property type="match status" value="2"/>
</dbReference>
<feature type="transmembrane region" description="Helical" evidence="3">
    <location>
        <begin position="259"/>
        <end position="276"/>
    </location>
</feature>
<feature type="region of interest" description="Disordered" evidence="2">
    <location>
        <begin position="300"/>
        <end position="319"/>
    </location>
</feature>
<evidence type="ECO:0000259" key="4">
    <source>
        <dbReference type="Pfam" id="PF00892"/>
    </source>
</evidence>